<evidence type="ECO:0000313" key="1">
    <source>
        <dbReference type="EMBL" id="SAL82630.1"/>
    </source>
</evidence>
<evidence type="ECO:0000313" key="2">
    <source>
        <dbReference type="Proteomes" id="UP000054925"/>
    </source>
</evidence>
<protein>
    <submittedName>
        <fullName evidence="1">Uncharacterized protein</fullName>
    </submittedName>
</protein>
<keyword evidence="2" id="KW-1185">Reference proteome</keyword>
<reference evidence="1" key="1">
    <citation type="submission" date="2016-01" db="EMBL/GenBank/DDBJ databases">
        <authorList>
            <person name="Peeters C."/>
        </authorList>
    </citation>
    <scope>NUCLEOTIDE SEQUENCE [LARGE SCALE GENOMIC DNA]</scope>
    <source>
        <strain evidence="1">LMG 22937</strain>
    </source>
</reference>
<organism evidence="1 2">
    <name type="scientific">Caballeronia terrestris</name>
    <dbReference type="NCBI Taxonomy" id="1226301"/>
    <lineage>
        <taxon>Bacteria</taxon>
        <taxon>Pseudomonadati</taxon>
        <taxon>Pseudomonadota</taxon>
        <taxon>Betaproteobacteria</taxon>
        <taxon>Burkholderiales</taxon>
        <taxon>Burkholderiaceae</taxon>
        <taxon>Caballeronia</taxon>
    </lineage>
</organism>
<accession>A0A158KPW2</accession>
<dbReference type="Proteomes" id="UP000054925">
    <property type="component" value="Unassembled WGS sequence"/>
</dbReference>
<proteinExistence type="predicted"/>
<name>A0A158KPW2_9BURK</name>
<dbReference type="EMBL" id="FCOL02000080">
    <property type="protein sequence ID" value="SAL82630.1"/>
    <property type="molecule type" value="Genomic_DNA"/>
</dbReference>
<comment type="caution">
    <text evidence="1">The sequence shown here is derived from an EMBL/GenBank/DDBJ whole genome shotgun (WGS) entry which is preliminary data.</text>
</comment>
<sequence length="47" mass="5353">MTLARPFRLLYVQVLLGMGLGMTVGHSGHRPAHRLNRSAMRSSRWYA</sequence>
<dbReference type="AlphaFoldDB" id="A0A158KPW2"/>
<gene>
    <name evidence="1" type="ORF">AWB67_06175</name>
</gene>